<dbReference type="InterPro" id="IPR002104">
    <property type="entry name" value="Integrase_catalytic"/>
</dbReference>
<keyword evidence="3" id="KW-0238">DNA-binding</keyword>
<evidence type="ECO:0000256" key="4">
    <source>
        <dbReference type="ARBA" id="ARBA00023172"/>
    </source>
</evidence>
<sequence>MKHTWKALAKRFGPLEPSQLTAAHCRAHIEDRRKAGIKDGTIHTELGHLRMVLLWAEKQNLISKAPHVERPGKPAPKDAWLTREEVRALIDTAQAPHLKLAIRLMIATGARNEAALQLTWDRVDLERETVSLRDPLDTTRRKGRATVPVNASLKAALVEAKSAALTPYVIEWAGHPIKSIKKGLKAAARAIGRPDTSPHMLRHSVAVWLAEDGHSMDEIAQFLGHKNSRITASVYARFSPTHLRKLANSLDV</sequence>
<evidence type="ECO:0000259" key="5">
    <source>
        <dbReference type="PROSITE" id="PS51898"/>
    </source>
</evidence>
<dbReference type="PANTHER" id="PTHR30349">
    <property type="entry name" value="PHAGE INTEGRASE-RELATED"/>
    <property type="match status" value="1"/>
</dbReference>
<keyword evidence="2" id="KW-0229">DNA integration</keyword>
<evidence type="ECO:0000256" key="2">
    <source>
        <dbReference type="ARBA" id="ARBA00022908"/>
    </source>
</evidence>
<evidence type="ECO:0000313" key="7">
    <source>
        <dbReference type="Proteomes" id="UP001320715"/>
    </source>
</evidence>
<dbReference type="Proteomes" id="UP001320715">
    <property type="component" value="Unassembled WGS sequence"/>
</dbReference>
<organism evidence="6 7">
    <name type="scientific">Hoeflea alexandrii</name>
    <dbReference type="NCBI Taxonomy" id="288436"/>
    <lineage>
        <taxon>Bacteria</taxon>
        <taxon>Pseudomonadati</taxon>
        <taxon>Pseudomonadota</taxon>
        <taxon>Alphaproteobacteria</taxon>
        <taxon>Hyphomicrobiales</taxon>
        <taxon>Rhizobiaceae</taxon>
        <taxon>Hoeflea</taxon>
    </lineage>
</organism>
<dbReference type="InterPro" id="IPR013762">
    <property type="entry name" value="Integrase-like_cat_sf"/>
</dbReference>
<comment type="caution">
    <text evidence="6">The sequence shown here is derived from an EMBL/GenBank/DDBJ whole genome shotgun (WGS) entry which is preliminary data.</text>
</comment>
<dbReference type="InterPro" id="IPR011010">
    <property type="entry name" value="DNA_brk_join_enz"/>
</dbReference>
<feature type="domain" description="Tyr recombinase" evidence="5">
    <location>
        <begin position="76"/>
        <end position="248"/>
    </location>
</feature>
<name>A0ABT1CMF2_9HYPH</name>
<dbReference type="CDD" id="cd00796">
    <property type="entry name" value="INT_Rci_Hp1_C"/>
    <property type="match status" value="1"/>
</dbReference>
<evidence type="ECO:0000256" key="1">
    <source>
        <dbReference type="ARBA" id="ARBA00008857"/>
    </source>
</evidence>
<dbReference type="InterPro" id="IPR050090">
    <property type="entry name" value="Tyrosine_recombinase_XerCD"/>
</dbReference>
<evidence type="ECO:0000313" key="6">
    <source>
        <dbReference type="EMBL" id="MCO6406771.1"/>
    </source>
</evidence>
<dbReference type="Gene3D" id="1.10.443.10">
    <property type="entry name" value="Intergrase catalytic core"/>
    <property type="match status" value="1"/>
</dbReference>
<dbReference type="PROSITE" id="PS51898">
    <property type="entry name" value="TYR_RECOMBINASE"/>
    <property type="match status" value="1"/>
</dbReference>
<dbReference type="EMBL" id="JAAAML010000001">
    <property type="protein sequence ID" value="MCO6406771.1"/>
    <property type="molecule type" value="Genomic_DNA"/>
</dbReference>
<gene>
    <name evidence="6" type="ORF">GTW23_01175</name>
</gene>
<dbReference type="Gene3D" id="1.10.150.130">
    <property type="match status" value="1"/>
</dbReference>
<keyword evidence="7" id="KW-1185">Reference proteome</keyword>
<dbReference type="SUPFAM" id="SSF56349">
    <property type="entry name" value="DNA breaking-rejoining enzymes"/>
    <property type="match status" value="1"/>
</dbReference>
<evidence type="ECO:0000256" key="3">
    <source>
        <dbReference type="ARBA" id="ARBA00023125"/>
    </source>
</evidence>
<dbReference type="Pfam" id="PF00589">
    <property type="entry name" value="Phage_integrase"/>
    <property type="match status" value="1"/>
</dbReference>
<reference evidence="6 7" key="1">
    <citation type="submission" date="2020-01" db="EMBL/GenBank/DDBJ databases">
        <title>Genomes of bacteria type strains.</title>
        <authorList>
            <person name="Chen J."/>
            <person name="Zhu S."/>
            <person name="Yang J."/>
        </authorList>
    </citation>
    <scope>NUCLEOTIDE SEQUENCE [LARGE SCALE GENOMIC DNA]</scope>
    <source>
        <strain evidence="6 7">DSM 16655</strain>
    </source>
</reference>
<dbReference type="PANTHER" id="PTHR30349:SF64">
    <property type="entry name" value="PROPHAGE INTEGRASE INTD-RELATED"/>
    <property type="match status" value="1"/>
</dbReference>
<comment type="similarity">
    <text evidence="1">Belongs to the 'phage' integrase family.</text>
</comment>
<dbReference type="InterPro" id="IPR010998">
    <property type="entry name" value="Integrase_recombinase_N"/>
</dbReference>
<accession>A0ABT1CMF2</accession>
<proteinExistence type="inferred from homology"/>
<keyword evidence="4" id="KW-0233">DNA recombination</keyword>
<protein>
    <submittedName>
        <fullName evidence="6">Tyrosine-type recombinase/integrase</fullName>
    </submittedName>
</protein>